<evidence type="ECO:0000256" key="6">
    <source>
        <dbReference type="ARBA" id="ARBA00023136"/>
    </source>
</evidence>
<dbReference type="InterPro" id="IPR003439">
    <property type="entry name" value="ABC_transporter-like_ATP-bd"/>
</dbReference>
<evidence type="ECO:0000256" key="7">
    <source>
        <dbReference type="SAM" id="Phobius"/>
    </source>
</evidence>
<dbReference type="AlphaFoldDB" id="A0A9D2NFD0"/>
<feature type="transmembrane region" description="Helical" evidence="7">
    <location>
        <begin position="157"/>
        <end position="183"/>
    </location>
</feature>
<evidence type="ECO:0000256" key="5">
    <source>
        <dbReference type="ARBA" id="ARBA00022989"/>
    </source>
</evidence>
<dbReference type="GO" id="GO:0015421">
    <property type="term" value="F:ABC-type oligopeptide transporter activity"/>
    <property type="evidence" value="ECO:0007669"/>
    <property type="project" value="TreeGrafter"/>
</dbReference>
<dbReference type="InterPro" id="IPR003593">
    <property type="entry name" value="AAA+_ATPase"/>
</dbReference>
<dbReference type="SMART" id="SM00382">
    <property type="entry name" value="AAA"/>
    <property type="match status" value="1"/>
</dbReference>
<evidence type="ECO:0000256" key="1">
    <source>
        <dbReference type="ARBA" id="ARBA00004651"/>
    </source>
</evidence>
<evidence type="ECO:0000313" key="11">
    <source>
        <dbReference type="Proteomes" id="UP000823891"/>
    </source>
</evidence>
<proteinExistence type="predicted"/>
<dbReference type="CDD" id="cd03228">
    <property type="entry name" value="ABCC_MRP_Like"/>
    <property type="match status" value="1"/>
</dbReference>
<sequence length="611" mass="69319">MNGKKKKHGIFSNYRYFLAQWWRADRKLFALSGADIALDVLVTAGLTLLSSYVVYLLEQRLALRNVLVILCAAVAAYVAVESAQTLFFHLARGFRIQKGVIQGFSMALVRKSLELSYERLEETEIQEERKMAQMAVLDGLEEFWYSSSQLLANALKVLIFGGVIASLNPALILLLTGICLIQLTGYKLAADYEQRTKEKLKSLNVTKEYIQNKAFDVSAAKDIRLYQMQDWLKAVFRRTNKQYTRIRSRIGIGYFLYNIVEQLLQFTREAVIYGYLIYQISQGMNASAAVLYLGAATEFADRFYNLSRCLPEIIRIQNWLTDYRQYMEEENRRPENEGEEVPEGRDGKAEALAIEFRDVSFSYPGSGEAVLSHLSFTMRAGEKLALVGLNGAGKSTIVKLLCGFYSDYTGSILINGKELGCLNLEKYRERIAAIFQKTQLLSASISENIRCREDDGTEKESCEALLRRVELWDKVSALPEGIHTSLQKNTSGEGVLLSGGEEQKLLLARMLYKGAGLCLLDEPTAALDALAENRVYEQYRELTGERTVLFISHRLASTRFCDRILFLKDGGIREEGTHEELVSLGGDYSRLFEVQRKYYAEQARREAENRL</sequence>
<keyword evidence="2 7" id="KW-0812">Transmembrane</keyword>
<name>A0A9D2NFD0_9FIRM</name>
<reference evidence="10" key="1">
    <citation type="journal article" date="2021" name="PeerJ">
        <title>Extensive microbial diversity within the chicken gut microbiome revealed by metagenomics and culture.</title>
        <authorList>
            <person name="Gilroy R."/>
            <person name="Ravi A."/>
            <person name="Getino M."/>
            <person name="Pursley I."/>
            <person name="Horton D.L."/>
            <person name="Alikhan N.F."/>
            <person name="Baker D."/>
            <person name="Gharbi K."/>
            <person name="Hall N."/>
            <person name="Watson M."/>
            <person name="Adriaenssens E.M."/>
            <person name="Foster-Nyarko E."/>
            <person name="Jarju S."/>
            <person name="Secka A."/>
            <person name="Antonio M."/>
            <person name="Oren A."/>
            <person name="Chaudhuri R.R."/>
            <person name="La Ragione R."/>
            <person name="Hildebrand F."/>
            <person name="Pallen M.J."/>
        </authorList>
    </citation>
    <scope>NUCLEOTIDE SEQUENCE</scope>
    <source>
        <strain evidence="10">USAMLcec2-132</strain>
    </source>
</reference>
<evidence type="ECO:0000256" key="3">
    <source>
        <dbReference type="ARBA" id="ARBA00022741"/>
    </source>
</evidence>
<organism evidence="10 11">
    <name type="scientific">Candidatus Eisenbergiella merdavium</name>
    <dbReference type="NCBI Taxonomy" id="2838551"/>
    <lineage>
        <taxon>Bacteria</taxon>
        <taxon>Bacillati</taxon>
        <taxon>Bacillota</taxon>
        <taxon>Clostridia</taxon>
        <taxon>Lachnospirales</taxon>
        <taxon>Lachnospiraceae</taxon>
        <taxon>Eisenbergiella</taxon>
    </lineage>
</organism>
<keyword evidence="3" id="KW-0547">Nucleotide-binding</keyword>
<keyword evidence="5 7" id="KW-1133">Transmembrane helix</keyword>
<comment type="subcellular location">
    <subcellularLocation>
        <location evidence="1">Cell membrane</location>
        <topology evidence="1">Multi-pass membrane protein</topology>
    </subcellularLocation>
</comment>
<feature type="domain" description="ABC transporter" evidence="8">
    <location>
        <begin position="354"/>
        <end position="594"/>
    </location>
</feature>
<dbReference type="Proteomes" id="UP000823891">
    <property type="component" value="Unassembled WGS sequence"/>
</dbReference>
<dbReference type="Pfam" id="PF00005">
    <property type="entry name" value="ABC_tran"/>
    <property type="match status" value="1"/>
</dbReference>
<evidence type="ECO:0000259" key="8">
    <source>
        <dbReference type="PROSITE" id="PS50893"/>
    </source>
</evidence>
<feature type="domain" description="ABC transmembrane type-1" evidence="9">
    <location>
        <begin position="137"/>
        <end position="315"/>
    </location>
</feature>
<keyword evidence="4 10" id="KW-0067">ATP-binding</keyword>
<dbReference type="GO" id="GO:0005886">
    <property type="term" value="C:plasma membrane"/>
    <property type="evidence" value="ECO:0007669"/>
    <property type="project" value="UniProtKB-SubCell"/>
</dbReference>
<dbReference type="Gene3D" id="1.20.1560.10">
    <property type="entry name" value="ABC transporter type 1, transmembrane domain"/>
    <property type="match status" value="1"/>
</dbReference>
<protein>
    <submittedName>
        <fullName evidence="10">ABC transporter ATP-binding protein/permease</fullName>
    </submittedName>
</protein>
<dbReference type="SUPFAM" id="SSF90123">
    <property type="entry name" value="ABC transporter transmembrane region"/>
    <property type="match status" value="1"/>
</dbReference>
<dbReference type="PANTHER" id="PTHR43394">
    <property type="entry name" value="ATP-DEPENDENT PERMEASE MDL1, MITOCHONDRIAL"/>
    <property type="match status" value="1"/>
</dbReference>
<dbReference type="InterPro" id="IPR027417">
    <property type="entry name" value="P-loop_NTPase"/>
</dbReference>
<gene>
    <name evidence="10" type="ORF">H9761_08775</name>
</gene>
<dbReference type="PROSITE" id="PS50929">
    <property type="entry name" value="ABC_TM1F"/>
    <property type="match status" value="1"/>
</dbReference>
<reference evidence="10" key="2">
    <citation type="submission" date="2021-04" db="EMBL/GenBank/DDBJ databases">
        <authorList>
            <person name="Gilroy R."/>
        </authorList>
    </citation>
    <scope>NUCLEOTIDE SEQUENCE</scope>
    <source>
        <strain evidence="10">USAMLcec2-132</strain>
    </source>
</reference>
<dbReference type="Gene3D" id="3.40.50.300">
    <property type="entry name" value="P-loop containing nucleotide triphosphate hydrolases"/>
    <property type="match status" value="1"/>
</dbReference>
<dbReference type="InterPro" id="IPR011527">
    <property type="entry name" value="ABC1_TM_dom"/>
</dbReference>
<evidence type="ECO:0000259" key="9">
    <source>
        <dbReference type="PROSITE" id="PS50929"/>
    </source>
</evidence>
<dbReference type="InterPro" id="IPR039421">
    <property type="entry name" value="Type_1_exporter"/>
</dbReference>
<accession>A0A9D2NFD0</accession>
<dbReference type="SUPFAM" id="SSF52540">
    <property type="entry name" value="P-loop containing nucleoside triphosphate hydrolases"/>
    <property type="match status" value="1"/>
</dbReference>
<keyword evidence="6 7" id="KW-0472">Membrane</keyword>
<dbReference type="GO" id="GO:0016887">
    <property type="term" value="F:ATP hydrolysis activity"/>
    <property type="evidence" value="ECO:0007669"/>
    <property type="project" value="InterPro"/>
</dbReference>
<dbReference type="EMBL" id="DWWS01000030">
    <property type="protein sequence ID" value="HJC23783.1"/>
    <property type="molecule type" value="Genomic_DNA"/>
</dbReference>
<dbReference type="GO" id="GO:0005524">
    <property type="term" value="F:ATP binding"/>
    <property type="evidence" value="ECO:0007669"/>
    <property type="project" value="UniProtKB-KW"/>
</dbReference>
<feature type="transmembrane region" description="Helical" evidence="7">
    <location>
        <begin position="36"/>
        <end position="55"/>
    </location>
</feature>
<evidence type="ECO:0000313" key="10">
    <source>
        <dbReference type="EMBL" id="HJC23783.1"/>
    </source>
</evidence>
<evidence type="ECO:0000256" key="2">
    <source>
        <dbReference type="ARBA" id="ARBA00022692"/>
    </source>
</evidence>
<dbReference type="PROSITE" id="PS50893">
    <property type="entry name" value="ABC_TRANSPORTER_2"/>
    <property type="match status" value="1"/>
</dbReference>
<comment type="caution">
    <text evidence="10">The sequence shown here is derived from an EMBL/GenBank/DDBJ whole genome shotgun (WGS) entry which is preliminary data.</text>
</comment>
<dbReference type="InterPro" id="IPR036640">
    <property type="entry name" value="ABC1_TM_sf"/>
</dbReference>
<feature type="transmembrane region" description="Helical" evidence="7">
    <location>
        <begin position="61"/>
        <end position="80"/>
    </location>
</feature>
<dbReference type="PANTHER" id="PTHR43394:SF1">
    <property type="entry name" value="ATP-BINDING CASSETTE SUB-FAMILY B MEMBER 10, MITOCHONDRIAL"/>
    <property type="match status" value="1"/>
</dbReference>
<evidence type="ECO:0000256" key="4">
    <source>
        <dbReference type="ARBA" id="ARBA00022840"/>
    </source>
</evidence>